<accession>A0A6M1SXY1</accession>
<evidence type="ECO:0000313" key="2">
    <source>
        <dbReference type="Proteomes" id="UP000473278"/>
    </source>
</evidence>
<sequence>MESHRDNPSKMISKLLVLTGLLFYLVPSPVAAYQFPEEIPAKTYSFDHVINRRGESRITMLTGIPIVGTAEYAYGISDRLTAGVFGGFTPFEEAVGIRVRTVLYQKKALFRVYYCTPIVFYPQRSLVDPEPWWLIRPNINFEWLVNSGFRYKFGASMIGVATHRQVFGGGGTGDQQLSPELWTAIHGGFSLPVGKQLSFQTELSYITKGMGTITDFFGGPPMLAIVGFSYTF</sequence>
<organism evidence="1 2">
    <name type="scientific">Halalkalibaculum roseum</name>
    <dbReference type="NCBI Taxonomy" id="2709311"/>
    <lineage>
        <taxon>Bacteria</taxon>
        <taxon>Pseudomonadati</taxon>
        <taxon>Balneolota</taxon>
        <taxon>Balneolia</taxon>
        <taxon>Balneolales</taxon>
        <taxon>Balneolaceae</taxon>
        <taxon>Halalkalibaculum</taxon>
    </lineage>
</organism>
<dbReference type="Proteomes" id="UP000473278">
    <property type="component" value="Unassembled WGS sequence"/>
</dbReference>
<gene>
    <name evidence="1" type="ORF">G3570_14975</name>
</gene>
<dbReference type="AlphaFoldDB" id="A0A6M1SXY1"/>
<protein>
    <recommendedName>
        <fullName evidence="3">Outer membrane protein beta-barrel domain-containing protein</fullName>
    </recommendedName>
</protein>
<dbReference type="EMBL" id="JAALLT010000004">
    <property type="protein sequence ID" value="NGP77950.1"/>
    <property type="molecule type" value="Genomic_DNA"/>
</dbReference>
<comment type="caution">
    <text evidence="1">The sequence shown here is derived from an EMBL/GenBank/DDBJ whole genome shotgun (WGS) entry which is preliminary data.</text>
</comment>
<name>A0A6M1SXY1_9BACT</name>
<keyword evidence="2" id="KW-1185">Reference proteome</keyword>
<reference evidence="1 2" key="1">
    <citation type="submission" date="2020-02" db="EMBL/GenBank/DDBJ databases">
        <title>Balneolaceae bacterium YR4-1, complete genome.</title>
        <authorList>
            <person name="Li Y."/>
            <person name="Wu S."/>
        </authorList>
    </citation>
    <scope>NUCLEOTIDE SEQUENCE [LARGE SCALE GENOMIC DNA]</scope>
    <source>
        <strain evidence="1 2">YR4-1</strain>
    </source>
</reference>
<proteinExistence type="predicted"/>
<dbReference type="RefSeq" id="WP_165143642.1">
    <property type="nucleotide sequence ID" value="NZ_JAALLT010000004.1"/>
</dbReference>
<evidence type="ECO:0008006" key="3">
    <source>
        <dbReference type="Google" id="ProtNLM"/>
    </source>
</evidence>
<evidence type="ECO:0000313" key="1">
    <source>
        <dbReference type="EMBL" id="NGP77950.1"/>
    </source>
</evidence>